<keyword evidence="1" id="KW-1133">Transmembrane helix</keyword>
<organism evidence="2 3">
    <name type="scientific">Aspergillus parasiticus</name>
    <dbReference type="NCBI Taxonomy" id="5067"/>
    <lineage>
        <taxon>Eukaryota</taxon>
        <taxon>Fungi</taxon>
        <taxon>Dikarya</taxon>
        <taxon>Ascomycota</taxon>
        <taxon>Pezizomycotina</taxon>
        <taxon>Eurotiomycetes</taxon>
        <taxon>Eurotiomycetidae</taxon>
        <taxon>Eurotiales</taxon>
        <taxon>Aspergillaceae</taxon>
        <taxon>Aspergillus</taxon>
        <taxon>Aspergillus subgen. Circumdati</taxon>
    </lineage>
</organism>
<proteinExistence type="predicted"/>
<keyword evidence="1" id="KW-0472">Membrane</keyword>
<gene>
    <name evidence="2" type="ORF">BDV34DRAFT_189656</name>
</gene>
<keyword evidence="1" id="KW-0812">Transmembrane</keyword>
<dbReference type="Proteomes" id="UP000326532">
    <property type="component" value="Unassembled WGS sequence"/>
</dbReference>
<dbReference type="EMBL" id="ML734949">
    <property type="protein sequence ID" value="KAB8208872.1"/>
    <property type="molecule type" value="Genomic_DNA"/>
</dbReference>
<protein>
    <submittedName>
        <fullName evidence="2">Uncharacterized protein</fullName>
    </submittedName>
</protein>
<dbReference type="AlphaFoldDB" id="A0A5N6DUI9"/>
<feature type="transmembrane region" description="Helical" evidence="1">
    <location>
        <begin position="12"/>
        <end position="34"/>
    </location>
</feature>
<dbReference type="VEuPathDB" id="FungiDB:BDV34DRAFT_189656"/>
<evidence type="ECO:0000256" key="1">
    <source>
        <dbReference type="SAM" id="Phobius"/>
    </source>
</evidence>
<accession>A0A5N6DUI9</accession>
<evidence type="ECO:0000313" key="2">
    <source>
        <dbReference type="EMBL" id="KAB8208872.1"/>
    </source>
</evidence>
<reference evidence="2 3" key="1">
    <citation type="submission" date="2019-04" db="EMBL/GenBank/DDBJ databases">
        <title>Fungal friends and foes A comparative genomics study of 23 Aspergillus species from section Flavi.</title>
        <authorList>
            <consortium name="DOE Joint Genome Institute"/>
            <person name="Kjaerbolling I."/>
            <person name="Vesth T.C."/>
            <person name="Frisvad J.C."/>
            <person name="Nybo J.L."/>
            <person name="Theobald S."/>
            <person name="Kildgaard S."/>
            <person name="Petersen T.I."/>
            <person name="Kuo A."/>
            <person name="Sato A."/>
            <person name="Lyhne E.K."/>
            <person name="Kogle M.E."/>
            <person name="Wiebenga A."/>
            <person name="Kun R.S."/>
            <person name="Lubbers R.J."/>
            <person name="Makela M.R."/>
            <person name="Barry K."/>
            <person name="Chovatia M."/>
            <person name="Clum A."/>
            <person name="Daum C."/>
            <person name="Haridas S."/>
            <person name="He G."/>
            <person name="LaButti K."/>
            <person name="Lipzen A."/>
            <person name="Mondo S."/>
            <person name="Pangilinan J."/>
            <person name="Riley R."/>
            <person name="Salamov A."/>
            <person name="Simmons B.A."/>
            <person name="Magnuson J.K."/>
            <person name="Henrissat B."/>
            <person name="Mortensen U.H."/>
            <person name="Larsen T.O."/>
            <person name="De vries R.P."/>
            <person name="Grigoriev I.V."/>
            <person name="Machida M."/>
            <person name="Baker S.E."/>
            <person name="Andersen M.R."/>
        </authorList>
    </citation>
    <scope>NUCLEOTIDE SEQUENCE [LARGE SCALE GENOMIC DNA]</scope>
    <source>
        <strain evidence="2 3">CBS 117618</strain>
    </source>
</reference>
<evidence type="ECO:0000313" key="3">
    <source>
        <dbReference type="Proteomes" id="UP000326532"/>
    </source>
</evidence>
<sequence>MDRSASQKYSVVYQYIFFFLFLPPFFRSMPYAVLRYHVGVRLVEVAEYTSQLKFAGRTPFLQQTSAHFARNSMSTNFLVGSDRQLAKGAD</sequence>
<keyword evidence="3" id="KW-1185">Reference proteome</keyword>
<name>A0A5N6DUI9_ASPPA</name>